<evidence type="ECO:0000313" key="3">
    <source>
        <dbReference type="Proteomes" id="UP000245910"/>
    </source>
</evidence>
<dbReference type="EMBL" id="LN649231">
    <property type="protein sequence ID" value="CEI69609.1"/>
    <property type="molecule type" value="Genomic_DNA"/>
</dbReference>
<protein>
    <submittedName>
        <fullName evidence="2">Uncharacterized protein</fullName>
    </submittedName>
</protein>
<dbReference type="Proteomes" id="UP000245910">
    <property type="component" value="Chromosome III"/>
</dbReference>
<dbReference type="AlphaFoldDB" id="A0A2L2THY9"/>
<reference evidence="3" key="1">
    <citation type="submission" date="2014-10" db="EMBL/GenBank/DDBJ databases">
        <authorList>
            <person name="King R."/>
        </authorList>
    </citation>
    <scope>NUCLEOTIDE SEQUENCE [LARGE SCALE GENOMIC DNA]</scope>
    <source>
        <strain evidence="3">A3/5</strain>
    </source>
</reference>
<proteinExistence type="predicted"/>
<feature type="region of interest" description="Disordered" evidence="1">
    <location>
        <begin position="64"/>
        <end position="97"/>
    </location>
</feature>
<organism evidence="2 3">
    <name type="scientific">Fusarium venenatum</name>
    <dbReference type="NCBI Taxonomy" id="56646"/>
    <lineage>
        <taxon>Eukaryota</taxon>
        <taxon>Fungi</taxon>
        <taxon>Dikarya</taxon>
        <taxon>Ascomycota</taxon>
        <taxon>Pezizomycotina</taxon>
        <taxon>Sordariomycetes</taxon>
        <taxon>Hypocreomycetidae</taxon>
        <taxon>Hypocreales</taxon>
        <taxon>Nectriaceae</taxon>
        <taxon>Fusarium</taxon>
    </lineage>
</organism>
<sequence>MLSQSMEHVVEETNSCVDSNLLRLASLRSMAIIVVEKTGIGVRRKIAAVEVESELDLGLVGVTSESSPSVDEIGRAPVSASAKLTASDTPRPKGPRQLFSTEAKTAVSYPAVVGDTPTVASEDALEALNALG</sequence>
<name>A0A2L2THY9_9HYPO</name>
<accession>A0A2L2THY9</accession>
<keyword evidence="3" id="KW-1185">Reference proteome</keyword>
<evidence type="ECO:0000313" key="2">
    <source>
        <dbReference type="EMBL" id="CEI69609.1"/>
    </source>
</evidence>
<evidence type="ECO:0000256" key="1">
    <source>
        <dbReference type="SAM" id="MobiDB-lite"/>
    </source>
</evidence>